<feature type="non-terminal residue" evidence="2">
    <location>
        <position position="65"/>
    </location>
</feature>
<reference evidence="2" key="1">
    <citation type="journal article" date="2014" name="Front. Microbiol.">
        <title>High frequency of phylogenetically diverse reductive dehalogenase-homologous genes in deep subseafloor sedimentary metagenomes.</title>
        <authorList>
            <person name="Kawai M."/>
            <person name="Futagami T."/>
            <person name="Toyoda A."/>
            <person name="Takaki Y."/>
            <person name="Nishi S."/>
            <person name="Hori S."/>
            <person name="Arai W."/>
            <person name="Tsubouchi T."/>
            <person name="Morono Y."/>
            <person name="Uchiyama I."/>
            <person name="Ito T."/>
            <person name="Fujiyama A."/>
            <person name="Inagaki F."/>
            <person name="Takami H."/>
        </authorList>
    </citation>
    <scope>NUCLEOTIDE SEQUENCE</scope>
    <source>
        <strain evidence="2">Expedition CK06-06</strain>
    </source>
</reference>
<dbReference type="AlphaFoldDB" id="X1KFP4"/>
<name>X1KFP4_9ZZZZ</name>
<dbReference type="InterPro" id="IPR006847">
    <property type="entry name" value="IF2_N"/>
</dbReference>
<proteinExistence type="predicted"/>
<accession>X1KFP4</accession>
<feature type="domain" description="Translation initiation factor IF-2 N-terminal" evidence="1">
    <location>
        <begin position="21"/>
        <end position="63"/>
    </location>
</feature>
<evidence type="ECO:0000259" key="1">
    <source>
        <dbReference type="Pfam" id="PF04760"/>
    </source>
</evidence>
<dbReference type="Pfam" id="PF04760">
    <property type="entry name" value="IF2_N"/>
    <property type="match status" value="1"/>
</dbReference>
<comment type="caution">
    <text evidence="2">The sequence shown here is derived from an EMBL/GenBank/DDBJ whole genome shotgun (WGS) entry which is preliminary data.</text>
</comment>
<gene>
    <name evidence="2" type="ORF">S06H3_17211</name>
</gene>
<evidence type="ECO:0000313" key="2">
    <source>
        <dbReference type="EMBL" id="GAI05468.1"/>
    </source>
</evidence>
<sequence length="65" mass="7018">MAKESKSGEPKANLIEIPHSVAVRQLADLLQVSAIDIIKQLMRNGIFANINQVVDYETAAAVAVN</sequence>
<protein>
    <recommendedName>
        <fullName evidence="1">Translation initiation factor IF-2 N-terminal domain-containing protein</fullName>
    </recommendedName>
</protein>
<dbReference type="EMBL" id="BARV01008585">
    <property type="protein sequence ID" value="GAI05468.1"/>
    <property type="molecule type" value="Genomic_DNA"/>
</dbReference>
<organism evidence="2">
    <name type="scientific">marine sediment metagenome</name>
    <dbReference type="NCBI Taxonomy" id="412755"/>
    <lineage>
        <taxon>unclassified sequences</taxon>
        <taxon>metagenomes</taxon>
        <taxon>ecological metagenomes</taxon>
    </lineage>
</organism>